<dbReference type="AlphaFoldDB" id="U2FFY4"/>
<gene>
    <name evidence="2" type="ORF">HLRTI_000768</name>
</gene>
<dbReference type="Proteomes" id="UP000003861">
    <property type="component" value="Unassembled WGS sequence"/>
</dbReference>
<accession>U2FFY4</accession>
<feature type="compositionally biased region" description="Basic and acidic residues" evidence="1">
    <location>
        <begin position="409"/>
        <end position="431"/>
    </location>
</feature>
<reference evidence="2 3" key="2">
    <citation type="journal article" date="2013" name="PLoS ONE">
        <title>INDIGO - INtegrated Data Warehouse of MIcrobial GenOmes with Examples from the Red Sea Extremophiles.</title>
        <authorList>
            <person name="Alam I."/>
            <person name="Antunes A."/>
            <person name="Kamau A.A."/>
            <person name="Ba Alawi W."/>
            <person name="Kalkatawi M."/>
            <person name="Stingl U."/>
            <person name="Bajic V.B."/>
        </authorList>
    </citation>
    <scope>NUCLEOTIDE SEQUENCE [LARGE SCALE GENOMIC DNA]</scope>
    <source>
        <strain evidence="2 3">SARL4B</strain>
    </source>
</reference>
<dbReference type="EMBL" id="AFNT02000006">
    <property type="protein sequence ID" value="ERJ07169.1"/>
    <property type="molecule type" value="Genomic_DNA"/>
</dbReference>
<reference evidence="2 3" key="1">
    <citation type="journal article" date="2011" name="J. Bacteriol.">
        <title>Genome sequence of Halorhabdus tiamatea, the first archaeon isolated from a deep-sea anoxic brine lake.</title>
        <authorList>
            <person name="Antunes A."/>
            <person name="Alam I."/>
            <person name="Bajic V.B."/>
            <person name="Stingl U."/>
        </authorList>
    </citation>
    <scope>NUCLEOTIDE SEQUENCE [LARGE SCALE GENOMIC DNA]</scope>
    <source>
        <strain evidence="2 3">SARL4B</strain>
    </source>
</reference>
<evidence type="ECO:0000313" key="2">
    <source>
        <dbReference type="EMBL" id="ERJ07169.1"/>
    </source>
</evidence>
<evidence type="ECO:0000313" key="3">
    <source>
        <dbReference type="Proteomes" id="UP000003861"/>
    </source>
</evidence>
<name>U2FFY4_9EURY</name>
<comment type="caution">
    <text evidence="2">The sequence shown here is derived from an EMBL/GenBank/DDBJ whole genome shotgun (WGS) entry which is preliminary data.</text>
</comment>
<proteinExistence type="predicted"/>
<protein>
    <submittedName>
        <fullName evidence="2">Uncharacterized protein</fullName>
    </submittedName>
</protein>
<feature type="region of interest" description="Disordered" evidence="1">
    <location>
        <begin position="384"/>
        <end position="474"/>
    </location>
</feature>
<evidence type="ECO:0000256" key="1">
    <source>
        <dbReference type="SAM" id="MobiDB-lite"/>
    </source>
</evidence>
<organism evidence="2 3">
    <name type="scientific">Halorhabdus tiamatea SARL4B</name>
    <dbReference type="NCBI Taxonomy" id="1033806"/>
    <lineage>
        <taxon>Archaea</taxon>
        <taxon>Methanobacteriati</taxon>
        <taxon>Methanobacteriota</taxon>
        <taxon>Stenosarchaea group</taxon>
        <taxon>Halobacteria</taxon>
        <taxon>Halobacteriales</taxon>
        <taxon>Haloarculaceae</taxon>
        <taxon>Halorhabdus</taxon>
    </lineage>
</organism>
<sequence>MLVTDQIAGFESCVLDRFGRRVGDQLLDWWARVEQQRTERPDFDRIARGVPDRFVHRPLGHRELGVFEAVTEPDVEPPARPLVAPDCAREGHCGRVEIPREEVDRQTRGLVDEDDVRRRRPLRRGDGFEEPNSSRIDSKFTWPVVAVGLDSRSAVLEQLPGAGKHLRSIAIRRSRDEHIFASERETAGSQPGRTRFPAAPVGLDDDRLLGIAEAFERPDDRHLIACQTGLKGCCRERTLGRDRRSPTLDPGWRIRQPVAFDRPAVDVDDRAAGVSAEGLDESSPEVPGHVRDVERWDGQCRVEVVPAVGPGRERRREYHEQATAVDSTDDLSERVGITAFVAVEDDYVTRLAEQAVGVDGFDVLAREGRVGADDRDCRVLDVEGLDRGDGRIPGPRLVPTQDEQSSFVDGRRLGAQRRDQPIDHTSGHDGGPKGCTGPGESKALSPRVGRSHGQEPSKALLGLPDHVRVQPARG</sequence>